<dbReference type="PANTHER" id="PTHR21716">
    <property type="entry name" value="TRANSMEMBRANE PROTEIN"/>
    <property type="match status" value="1"/>
</dbReference>
<reference evidence="8 9" key="1">
    <citation type="submission" date="2019-05" db="EMBL/GenBank/DDBJ databases">
        <authorList>
            <consortium name="Science for Life Laboratories"/>
        </authorList>
    </citation>
    <scope>NUCLEOTIDE SEQUENCE [LARGE SCALE GENOMIC DNA]</scope>
    <source>
        <strain evidence="8">Soil9</strain>
    </source>
</reference>
<evidence type="ECO:0000313" key="9">
    <source>
        <dbReference type="Proteomes" id="UP000464178"/>
    </source>
</evidence>
<feature type="region of interest" description="Disordered" evidence="6">
    <location>
        <begin position="1"/>
        <end position="21"/>
    </location>
</feature>
<feature type="transmembrane region" description="Helical" evidence="7">
    <location>
        <begin position="329"/>
        <end position="359"/>
    </location>
</feature>
<evidence type="ECO:0000256" key="5">
    <source>
        <dbReference type="ARBA" id="ARBA00023136"/>
    </source>
</evidence>
<evidence type="ECO:0000256" key="2">
    <source>
        <dbReference type="ARBA" id="ARBA00009773"/>
    </source>
</evidence>
<dbReference type="InterPro" id="IPR002549">
    <property type="entry name" value="AI-2E-like"/>
</dbReference>
<dbReference type="Pfam" id="PF01594">
    <property type="entry name" value="AI-2E_transport"/>
    <property type="match status" value="1"/>
</dbReference>
<feature type="transmembrane region" description="Helical" evidence="7">
    <location>
        <begin position="286"/>
        <end position="309"/>
    </location>
</feature>
<dbReference type="KEGG" id="gms:SOIL9_18180"/>
<proteinExistence type="inferred from homology"/>
<dbReference type="AlphaFoldDB" id="A0A6P2D5Z2"/>
<sequence>MVRNGQSEPRSAVPDSSPPIVREEGPLATGERFRPFALAALTLALVALCVLLAVPFLPAISWGIALAVIAWPLHAWVREHFLAHRTGAALLTSAVVVVMIVLPSIFVANQVAREAASAADQVREEQAKGVLRARVEAIPGMNGVLEWVGRAEIDLNAEAQRIVRASLSDGLALAQGSLMAVFQAVIALFILFYALRDRTELLASVRRFLPLRKPEADRLFTGANDSVFANLYATLVTSAIDGIGTGLMFWAVGLPAPVTWGVVTFVLSFVPILGTYIVWMPAAVYLALIGNWGGAVALVAFGVASWIVVDNFVYVRVAGSRMRLHEVPALIAFLGGLALFGASGVVLGPAILAVTVALLDVWHARATGTELPASGEATAPEIGRG</sequence>
<feature type="transmembrane region" description="Helical" evidence="7">
    <location>
        <begin position="227"/>
        <end position="252"/>
    </location>
</feature>
<evidence type="ECO:0008006" key="10">
    <source>
        <dbReference type="Google" id="ProtNLM"/>
    </source>
</evidence>
<dbReference type="Proteomes" id="UP000464178">
    <property type="component" value="Chromosome"/>
</dbReference>
<dbReference type="RefSeq" id="WP_162670251.1">
    <property type="nucleotide sequence ID" value="NZ_LR593886.1"/>
</dbReference>
<evidence type="ECO:0000256" key="1">
    <source>
        <dbReference type="ARBA" id="ARBA00004141"/>
    </source>
</evidence>
<keyword evidence="9" id="KW-1185">Reference proteome</keyword>
<evidence type="ECO:0000256" key="6">
    <source>
        <dbReference type="SAM" id="MobiDB-lite"/>
    </source>
</evidence>
<evidence type="ECO:0000256" key="7">
    <source>
        <dbReference type="SAM" id="Phobius"/>
    </source>
</evidence>
<evidence type="ECO:0000256" key="4">
    <source>
        <dbReference type="ARBA" id="ARBA00022989"/>
    </source>
</evidence>
<feature type="transmembrane region" description="Helical" evidence="7">
    <location>
        <begin position="89"/>
        <end position="108"/>
    </location>
</feature>
<evidence type="ECO:0000256" key="3">
    <source>
        <dbReference type="ARBA" id="ARBA00022692"/>
    </source>
</evidence>
<evidence type="ECO:0000313" key="8">
    <source>
        <dbReference type="EMBL" id="VTR95896.1"/>
    </source>
</evidence>
<keyword evidence="5 7" id="KW-0472">Membrane</keyword>
<keyword evidence="4 7" id="KW-1133">Transmembrane helix</keyword>
<accession>A0A6P2D5Z2</accession>
<protein>
    <recommendedName>
        <fullName evidence="10">AI-2E family transporter</fullName>
    </recommendedName>
</protein>
<keyword evidence="3 7" id="KW-0812">Transmembrane</keyword>
<dbReference type="GO" id="GO:0016020">
    <property type="term" value="C:membrane"/>
    <property type="evidence" value="ECO:0007669"/>
    <property type="project" value="UniProtKB-SubCell"/>
</dbReference>
<name>A0A6P2D5Z2_9BACT</name>
<dbReference type="PANTHER" id="PTHR21716:SF4">
    <property type="entry name" value="TRANSMEMBRANE PROTEIN 245"/>
    <property type="match status" value="1"/>
</dbReference>
<organism evidence="8 9">
    <name type="scientific">Gemmata massiliana</name>
    <dbReference type="NCBI Taxonomy" id="1210884"/>
    <lineage>
        <taxon>Bacteria</taxon>
        <taxon>Pseudomonadati</taxon>
        <taxon>Planctomycetota</taxon>
        <taxon>Planctomycetia</taxon>
        <taxon>Gemmatales</taxon>
        <taxon>Gemmataceae</taxon>
        <taxon>Gemmata</taxon>
    </lineage>
</organism>
<gene>
    <name evidence="8" type="ORF">SOIL9_18180</name>
</gene>
<dbReference type="EMBL" id="LR593886">
    <property type="protein sequence ID" value="VTR95896.1"/>
    <property type="molecule type" value="Genomic_DNA"/>
</dbReference>
<comment type="subcellular location">
    <subcellularLocation>
        <location evidence="1">Membrane</location>
        <topology evidence="1">Multi-pass membrane protein</topology>
    </subcellularLocation>
</comment>
<feature type="transmembrane region" description="Helical" evidence="7">
    <location>
        <begin position="36"/>
        <end position="54"/>
    </location>
</feature>
<comment type="similarity">
    <text evidence="2">Belongs to the autoinducer-2 exporter (AI-2E) (TC 2.A.86) family.</text>
</comment>
<feature type="transmembrane region" description="Helical" evidence="7">
    <location>
        <begin position="258"/>
        <end position="279"/>
    </location>
</feature>
<feature type="transmembrane region" description="Helical" evidence="7">
    <location>
        <begin position="172"/>
        <end position="195"/>
    </location>
</feature>